<accession>A0A7Y9E618</accession>
<dbReference type="GO" id="GO:0006629">
    <property type="term" value="P:lipid metabolic process"/>
    <property type="evidence" value="ECO:0007669"/>
    <property type="project" value="InterPro"/>
</dbReference>
<sequence length="215" mass="22876">MVAHDRELLVDGGTRRLAGLTGAEALAAAPGLLRYETALDVLRGRARAHLDLKLRSQDSVHELAAVERAVEALGADRVLVTTGNVHTVQAVRAWARGRHPGLLAALSVGGSVAGRPPAVQLRAVRDQLLPGHLLAESGADAVAANHWLALLTVARLARRRRLPLAVWTVDHDRWLRHWLRPGRAWLVVTNRPARALELRGGAGAGAPDGAPGGAR</sequence>
<dbReference type="Gene3D" id="3.20.20.190">
    <property type="entry name" value="Phosphatidylinositol (PI) phosphodiesterase"/>
    <property type="match status" value="1"/>
</dbReference>
<dbReference type="GO" id="GO:0008889">
    <property type="term" value="F:glycerophosphodiester phosphodiesterase activity"/>
    <property type="evidence" value="ECO:0007669"/>
    <property type="project" value="UniProtKB-EC"/>
</dbReference>
<reference evidence="1 2" key="1">
    <citation type="submission" date="2020-07" db="EMBL/GenBank/DDBJ databases">
        <title>Sequencing the genomes of 1000 actinobacteria strains.</title>
        <authorList>
            <person name="Klenk H.-P."/>
        </authorList>
    </citation>
    <scope>NUCLEOTIDE SEQUENCE [LARGE SCALE GENOMIC DNA]</scope>
    <source>
        <strain evidence="1 2">DSM 21350</strain>
    </source>
</reference>
<dbReference type="Proteomes" id="UP000535511">
    <property type="component" value="Unassembled WGS sequence"/>
</dbReference>
<dbReference type="EMBL" id="JACCBG010000001">
    <property type="protein sequence ID" value="NYD41775.1"/>
    <property type="molecule type" value="Genomic_DNA"/>
</dbReference>
<proteinExistence type="predicted"/>
<dbReference type="AlphaFoldDB" id="A0A7Y9E618"/>
<name>A0A7Y9E618_9ACTN</name>
<dbReference type="InterPro" id="IPR017946">
    <property type="entry name" value="PLC-like_Pdiesterase_TIM-brl"/>
</dbReference>
<evidence type="ECO:0000313" key="2">
    <source>
        <dbReference type="Proteomes" id="UP000535511"/>
    </source>
</evidence>
<comment type="caution">
    <text evidence="1">The sequence shown here is derived from an EMBL/GenBank/DDBJ whole genome shotgun (WGS) entry which is preliminary data.</text>
</comment>
<evidence type="ECO:0000313" key="1">
    <source>
        <dbReference type="EMBL" id="NYD41775.1"/>
    </source>
</evidence>
<dbReference type="SUPFAM" id="SSF51695">
    <property type="entry name" value="PLC-like phosphodiesterases"/>
    <property type="match status" value="1"/>
</dbReference>
<gene>
    <name evidence="1" type="ORF">BJZ21_001858</name>
</gene>
<dbReference type="EC" id="3.1.4.46" evidence="1"/>
<protein>
    <submittedName>
        <fullName evidence="1">Glycerophosphoryl diester phosphodiesterase</fullName>
        <ecNumber evidence="1">3.1.4.46</ecNumber>
    </submittedName>
</protein>
<keyword evidence="1" id="KW-0378">Hydrolase</keyword>
<organism evidence="1 2">
    <name type="scientific">Nocardioides panaciterrulae</name>
    <dbReference type="NCBI Taxonomy" id="661492"/>
    <lineage>
        <taxon>Bacteria</taxon>
        <taxon>Bacillati</taxon>
        <taxon>Actinomycetota</taxon>
        <taxon>Actinomycetes</taxon>
        <taxon>Propionibacteriales</taxon>
        <taxon>Nocardioidaceae</taxon>
        <taxon>Nocardioides</taxon>
    </lineage>
</organism>
<keyword evidence="2" id="KW-1185">Reference proteome</keyword>